<accession>A0ABU9UVU3</accession>
<comment type="catalytic activity">
    <reaction evidence="10">
        <text>5-aminomethyl-2-thiouridine(34) in tRNA + S-adenosyl-L-methionine = 5-methylaminomethyl-2-thiouridine(34) in tRNA + S-adenosyl-L-homocysteine + H(+)</text>
        <dbReference type="Rhea" id="RHEA:19569"/>
        <dbReference type="Rhea" id="RHEA-COMP:10195"/>
        <dbReference type="Rhea" id="RHEA-COMP:10197"/>
        <dbReference type="ChEBI" id="CHEBI:15378"/>
        <dbReference type="ChEBI" id="CHEBI:57856"/>
        <dbReference type="ChEBI" id="CHEBI:59789"/>
        <dbReference type="ChEBI" id="CHEBI:74454"/>
        <dbReference type="ChEBI" id="CHEBI:74455"/>
        <dbReference type="EC" id="2.1.1.61"/>
    </reaction>
</comment>
<keyword evidence="5 10" id="KW-0949">S-adenosyl-L-methionine</keyword>
<dbReference type="Gene3D" id="3.50.50.60">
    <property type="entry name" value="FAD/NAD(P)-binding domain"/>
    <property type="match status" value="1"/>
</dbReference>
<dbReference type="Gene3D" id="3.40.50.150">
    <property type="entry name" value="Vaccinia Virus protein VP39"/>
    <property type="match status" value="1"/>
</dbReference>
<dbReference type="PANTHER" id="PTHR13847:SF283">
    <property type="entry name" value="TRNA 5-METHYLAMINOMETHYL-2-THIOURIDINE BIOSYNTHESIS BIFUNCTIONAL PROTEIN MNMC"/>
    <property type="match status" value="1"/>
</dbReference>
<sequence length="717" mass="79832">MTAEPNKPCQIKRDYQQLINLYPATAHTDAHYLSKLSIYQQRVFEAHSQQKLLILGQIGLGNGLEVLSWWRTQANPSQRLLLKVFEPNPINAYELKLLWDQSLFLVTEPTFEQHLESKLVAKRAQKLVQKYQPNLCQLAQTLLHAEPTAIIGCQRLIFDDGRTTIDLHFGDIQTQLSSLSHSPMHPVQHWLILPHLLQALHHQSHWQMAKLSDDRATIATIATIGLSESSELSETTVNRFQACGFTVSDINELATKALGIHQPVTLINHQPDAVLLHERQVLRQQDAKAYAFNPMAAILSSATQSSIAIIGGGLASAHLALSLAERGQGAQVFCKDAELGQGASGNRQGAIYPLLTPENDELSRFFQQAFLFSRRRVQALTSAPADNQTPISHDFCGVLQTAHDERSQLRLDKIIQGQLWPSEIAYAVDAEQANAIAKINLDKPGFFYPLGGWVCPFEYAEAAIQKARQLADVSVSLNTDILAIERQADGWVLLTEKERFGPFAQLVLANGRELTQFDASNKLQISPFRGQVSHVPAQFQLSQLATVLCANGYLTPSHQGLHCLGASYVKEPKHLDFCPQEQQENLAKMHESYPNQSWLEDIDMSGNNARIGVRMVTRDHFPMMGCAPDVAKILEDYEQHQLTKESRHYWQTTPAPVHQGLYILGGLGSRGLSSGPLAAECLAAQLCGEPIPLDKETLCKLNPNRMWLRKLLKGKAL</sequence>
<dbReference type="InterPro" id="IPR036188">
    <property type="entry name" value="FAD/NAD-bd_sf"/>
</dbReference>
<keyword evidence="4 10" id="KW-0808">Transferase</keyword>
<dbReference type="EC" id="2.1.1.61" evidence="10"/>
<dbReference type="RefSeq" id="WP_342902320.1">
    <property type="nucleotide sequence ID" value="NZ_JBCHKU010000028.1"/>
</dbReference>
<evidence type="ECO:0000256" key="1">
    <source>
        <dbReference type="ARBA" id="ARBA00022490"/>
    </source>
</evidence>
<keyword evidence="7 10" id="KW-0274">FAD</keyword>
<evidence type="ECO:0000256" key="6">
    <source>
        <dbReference type="ARBA" id="ARBA00022694"/>
    </source>
</evidence>
<proteinExistence type="inferred from homology"/>
<evidence type="ECO:0000256" key="2">
    <source>
        <dbReference type="ARBA" id="ARBA00022603"/>
    </source>
</evidence>
<comment type="subcellular location">
    <subcellularLocation>
        <location evidence="10">Cytoplasm</location>
    </subcellularLocation>
</comment>
<dbReference type="PANTHER" id="PTHR13847">
    <property type="entry name" value="SARCOSINE DEHYDROGENASE-RELATED"/>
    <property type="match status" value="1"/>
</dbReference>
<organism evidence="12 13">
    <name type="scientific">Shewanella vaxholmensis</name>
    <dbReference type="NCBI Taxonomy" id="3063535"/>
    <lineage>
        <taxon>Bacteria</taxon>
        <taxon>Pseudomonadati</taxon>
        <taxon>Pseudomonadota</taxon>
        <taxon>Gammaproteobacteria</taxon>
        <taxon>Alteromonadales</taxon>
        <taxon>Shewanellaceae</taxon>
        <taxon>Shewanella</taxon>
    </lineage>
</organism>
<evidence type="ECO:0000256" key="8">
    <source>
        <dbReference type="ARBA" id="ARBA00023002"/>
    </source>
</evidence>
<evidence type="ECO:0000256" key="5">
    <source>
        <dbReference type="ARBA" id="ARBA00022691"/>
    </source>
</evidence>
<keyword evidence="1 10" id="KW-0963">Cytoplasm</keyword>
<dbReference type="GO" id="GO:0032259">
    <property type="term" value="P:methylation"/>
    <property type="evidence" value="ECO:0007669"/>
    <property type="project" value="UniProtKB-KW"/>
</dbReference>
<dbReference type="InterPro" id="IPR006076">
    <property type="entry name" value="FAD-dep_OxRdtase"/>
</dbReference>
<feature type="region of interest" description="FAD-dependent cmnm(5)s(2)U34 oxidoreductase" evidence="10">
    <location>
        <begin position="310"/>
        <end position="717"/>
    </location>
</feature>
<keyword evidence="9 10" id="KW-0511">Multifunctional enzyme</keyword>
<comment type="function">
    <text evidence="10">Catalyzes the last two steps in the biosynthesis of 5-methylaminomethyl-2-thiouridine (mnm(5)s(2)U) at the wobble position (U34) in tRNA. Catalyzes the FAD-dependent demodification of cmnm(5)s(2)U34 to nm(5)s(2)U34, followed by the transfer of a methyl group from S-adenosyl-L-methionine to nm(5)s(2)U34, to form mnm(5)s(2)U34.</text>
</comment>
<dbReference type="Gene3D" id="3.30.9.10">
    <property type="entry name" value="D-Amino Acid Oxidase, subunit A, domain 2"/>
    <property type="match status" value="1"/>
</dbReference>
<evidence type="ECO:0000256" key="4">
    <source>
        <dbReference type="ARBA" id="ARBA00022679"/>
    </source>
</evidence>
<dbReference type="InterPro" id="IPR023032">
    <property type="entry name" value="tRNA_MAMT_biosynth_bifunc_MnmC"/>
</dbReference>
<dbReference type="NCBIfam" id="TIGR03197">
    <property type="entry name" value="MnmC_Cterm"/>
    <property type="match status" value="1"/>
</dbReference>
<name>A0ABU9UVU3_9GAMM</name>
<dbReference type="Proteomes" id="UP001489333">
    <property type="component" value="Unassembled WGS sequence"/>
</dbReference>
<dbReference type="InterPro" id="IPR029063">
    <property type="entry name" value="SAM-dependent_MTases_sf"/>
</dbReference>
<keyword evidence="2 10" id="KW-0489">Methyltransferase</keyword>
<evidence type="ECO:0000256" key="7">
    <source>
        <dbReference type="ARBA" id="ARBA00022827"/>
    </source>
</evidence>
<dbReference type="EC" id="1.5.-.-" evidence="10"/>
<gene>
    <name evidence="10 12" type="primary">mnmC</name>
    <name evidence="12" type="ORF">AAGS29_17415</name>
</gene>
<feature type="region of interest" description="tRNA (mnm(5)s(2)U34)-methyltransferase" evidence="10">
    <location>
        <begin position="1"/>
        <end position="287"/>
    </location>
</feature>
<comment type="similarity">
    <text evidence="10">In the N-terminal section; belongs to the methyltransferase superfamily. tRNA (mnm(5)s(2)U34)-methyltransferase family.</text>
</comment>
<protein>
    <recommendedName>
        <fullName evidence="10">tRNA 5-methylaminomethyl-2-thiouridine biosynthesis bifunctional protein MnmC</fullName>
        <shortName evidence="10">tRNA mnm(5)s(2)U biosynthesis bifunctional protein</shortName>
    </recommendedName>
    <domain>
        <recommendedName>
            <fullName evidence="10">tRNA (mnm(5)s(2)U34)-methyltransferase</fullName>
            <ecNumber evidence="10">2.1.1.61</ecNumber>
        </recommendedName>
    </domain>
    <domain>
        <recommendedName>
            <fullName evidence="10">FAD-dependent cmnm(5)s(2)U34 oxidoreductase</fullName>
            <ecNumber evidence="10">1.5.-.-</ecNumber>
        </recommendedName>
    </domain>
</protein>
<dbReference type="Pfam" id="PF01266">
    <property type="entry name" value="DAO"/>
    <property type="match status" value="1"/>
</dbReference>
<evidence type="ECO:0000313" key="12">
    <source>
        <dbReference type="EMBL" id="MEM6250382.1"/>
    </source>
</evidence>
<evidence type="ECO:0000256" key="3">
    <source>
        <dbReference type="ARBA" id="ARBA00022630"/>
    </source>
</evidence>
<dbReference type="EMBL" id="JBCHKU010000028">
    <property type="protein sequence ID" value="MEM6250382.1"/>
    <property type="molecule type" value="Genomic_DNA"/>
</dbReference>
<keyword evidence="6 10" id="KW-0819">tRNA processing</keyword>
<dbReference type="GO" id="GO:0004808">
    <property type="term" value="F:tRNA (5-methylaminomethyl-2-thiouridylate)(34)-methyltransferase activity"/>
    <property type="evidence" value="ECO:0007669"/>
    <property type="project" value="UniProtKB-EC"/>
</dbReference>
<keyword evidence="13" id="KW-1185">Reference proteome</keyword>
<comment type="caution">
    <text evidence="12">The sequence shown here is derived from an EMBL/GenBank/DDBJ whole genome shotgun (WGS) entry which is preliminary data.</text>
</comment>
<evidence type="ECO:0000256" key="10">
    <source>
        <dbReference type="HAMAP-Rule" id="MF_01102"/>
    </source>
</evidence>
<reference evidence="12 13" key="1">
    <citation type="submission" date="2024-04" db="EMBL/GenBank/DDBJ databases">
        <title>Novel Shewanella species isolated from Baltic Sea sediments.</title>
        <authorList>
            <person name="Martin-Rodriguez A.J."/>
            <person name="Fernandez-Juarez V."/>
            <person name="Valeriano V.D."/>
            <person name="Mihindukulasooriya I."/>
            <person name="Ceresnova L."/>
            <person name="Joffre E."/>
            <person name="Jensie-Markopoulos S."/>
            <person name="Moore E.R.B."/>
            <person name="Sjoling A."/>
        </authorList>
    </citation>
    <scope>NUCLEOTIDE SEQUENCE [LARGE SCALE GENOMIC DNA]</scope>
    <source>
        <strain evidence="12 13">VAX-SP0-0CM-1</strain>
    </source>
</reference>
<feature type="domain" description="FAD dependent oxidoreductase" evidence="11">
    <location>
        <begin position="307"/>
        <end position="684"/>
    </location>
</feature>
<dbReference type="HAMAP" id="MF_01102">
    <property type="entry name" value="MnmC"/>
    <property type="match status" value="1"/>
</dbReference>
<comment type="similarity">
    <text evidence="10">In the C-terminal section; belongs to the DAO family.</text>
</comment>
<keyword evidence="3 10" id="KW-0285">Flavoprotein</keyword>
<comment type="cofactor">
    <cofactor evidence="10">
        <name>FAD</name>
        <dbReference type="ChEBI" id="CHEBI:57692"/>
    </cofactor>
</comment>
<dbReference type="InterPro" id="IPR017610">
    <property type="entry name" value="tRNA_S-uridine_synth_MnmC_C"/>
</dbReference>
<dbReference type="SUPFAM" id="SSF51905">
    <property type="entry name" value="FAD/NAD(P)-binding domain"/>
    <property type="match status" value="1"/>
</dbReference>
<evidence type="ECO:0000313" key="13">
    <source>
        <dbReference type="Proteomes" id="UP001489333"/>
    </source>
</evidence>
<evidence type="ECO:0000259" key="11">
    <source>
        <dbReference type="Pfam" id="PF01266"/>
    </source>
</evidence>
<evidence type="ECO:0000256" key="9">
    <source>
        <dbReference type="ARBA" id="ARBA00023268"/>
    </source>
</evidence>
<keyword evidence="8 10" id="KW-0560">Oxidoreductase</keyword>